<dbReference type="AlphaFoldDB" id="A0A1G8DCI7"/>
<reference evidence="2 3" key="1">
    <citation type="submission" date="2016-10" db="EMBL/GenBank/DDBJ databases">
        <authorList>
            <person name="de Groot N.N."/>
        </authorList>
    </citation>
    <scope>NUCLEOTIDE SEQUENCE [LARGE SCALE GENOMIC DNA]</scope>
    <source>
        <strain evidence="2 3">CPCC 201354</strain>
    </source>
</reference>
<evidence type="ECO:0000313" key="2">
    <source>
        <dbReference type="EMBL" id="SDH55381.1"/>
    </source>
</evidence>
<dbReference type="OrthoDB" id="3540629at2"/>
<evidence type="ECO:0000313" key="3">
    <source>
        <dbReference type="Proteomes" id="UP000198923"/>
    </source>
</evidence>
<dbReference type="EMBL" id="FNCN01000018">
    <property type="protein sequence ID" value="SDH55381.1"/>
    <property type="molecule type" value="Genomic_DNA"/>
</dbReference>
<gene>
    <name evidence="2" type="ORF">SAMN05421505_1185</name>
</gene>
<organism evidence="2 3">
    <name type="scientific">Sinosporangium album</name>
    <dbReference type="NCBI Taxonomy" id="504805"/>
    <lineage>
        <taxon>Bacteria</taxon>
        <taxon>Bacillati</taxon>
        <taxon>Actinomycetota</taxon>
        <taxon>Actinomycetes</taxon>
        <taxon>Streptosporangiales</taxon>
        <taxon>Streptosporangiaceae</taxon>
        <taxon>Sinosporangium</taxon>
    </lineage>
</organism>
<feature type="signal peptide" evidence="1">
    <location>
        <begin position="1"/>
        <end position="26"/>
    </location>
</feature>
<keyword evidence="1" id="KW-0732">Signal</keyword>
<feature type="chain" id="PRO_5011752886" evidence="1">
    <location>
        <begin position="27"/>
        <end position="111"/>
    </location>
</feature>
<sequence length="111" mass="11394">MLRRVLTAAAALACAGALAATSPAHAAAHAAANVDIVYSPLSLGEYCMAHLSPQATIGFYEYGSVRCYRTQNGLTYAGSASPHSVCAYFRPHPVVSVGQGVSGALICTYSA</sequence>
<evidence type="ECO:0000256" key="1">
    <source>
        <dbReference type="SAM" id="SignalP"/>
    </source>
</evidence>
<dbReference type="RefSeq" id="WP_093171787.1">
    <property type="nucleotide sequence ID" value="NZ_FNCN01000018.1"/>
</dbReference>
<dbReference type="Proteomes" id="UP000198923">
    <property type="component" value="Unassembled WGS sequence"/>
</dbReference>
<protein>
    <submittedName>
        <fullName evidence="2">Uncharacterized protein</fullName>
    </submittedName>
</protein>
<keyword evidence="3" id="KW-1185">Reference proteome</keyword>
<name>A0A1G8DCI7_9ACTN</name>
<accession>A0A1G8DCI7</accession>
<proteinExistence type="predicted"/>